<evidence type="ECO:0000256" key="1">
    <source>
        <dbReference type="SAM" id="MobiDB-lite"/>
    </source>
</evidence>
<dbReference type="Pfam" id="PF07563">
    <property type="entry name" value="DUF1541"/>
    <property type="match status" value="2"/>
</dbReference>
<keyword evidence="4" id="KW-1185">Reference proteome</keyword>
<feature type="region of interest" description="Disordered" evidence="1">
    <location>
        <begin position="43"/>
        <end position="74"/>
    </location>
</feature>
<comment type="caution">
    <text evidence="3">The sequence shown here is derived from an EMBL/GenBank/DDBJ whole genome shotgun (WGS) entry which is preliminary data.</text>
</comment>
<dbReference type="Gene3D" id="2.30.30.1210">
    <property type="entry name" value="Domain of unknown function DUF1541"/>
    <property type="match status" value="1"/>
</dbReference>
<evidence type="ECO:0000259" key="2">
    <source>
        <dbReference type="Pfam" id="PF07563"/>
    </source>
</evidence>
<dbReference type="InterPro" id="IPR011438">
    <property type="entry name" value="DUF1541"/>
</dbReference>
<name>A0ABV8Y1Q9_9MICC</name>
<dbReference type="EMBL" id="JBHSEN010000003">
    <property type="protein sequence ID" value="MFC4431006.1"/>
    <property type="molecule type" value="Genomic_DNA"/>
</dbReference>
<gene>
    <name evidence="3" type="ORF">ACFO0K_15155</name>
</gene>
<evidence type="ECO:0000313" key="4">
    <source>
        <dbReference type="Proteomes" id="UP001595965"/>
    </source>
</evidence>
<feature type="domain" description="DUF1541" evidence="2">
    <location>
        <begin position="92"/>
        <end position="143"/>
    </location>
</feature>
<protein>
    <submittedName>
        <fullName evidence="3">YdhK family protein</fullName>
    </submittedName>
</protein>
<accession>A0ABV8Y1Q9</accession>
<evidence type="ECO:0000313" key="3">
    <source>
        <dbReference type="EMBL" id="MFC4431006.1"/>
    </source>
</evidence>
<reference evidence="4" key="1">
    <citation type="journal article" date="2019" name="Int. J. Syst. Evol. Microbiol.">
        <title>The Global Catalogue of Microorganisms (GCM) 10K type strain sequencing project: providing services to taxonomists for standard genome sequencing and annotation.</title>
        <authorList>
            <consortium name="The Broad Institute Genomics Platform"/>
            <consortium name="The Broad Institute Genome Sequencing Center for Infectious Disease"/>
            <person name="Wu L."/>
            <person name="Ma J."/>
        </authorList>
    </citation>
    <scope>NUCLEOTIDE SEQUENCE [LARGE SCALE GENOMIC DNA]</scope>
    <source>
        <strain evidence="4">CGMCC 1.12125</strain>
    </source>
</reference>
<feature type="domain" description="DUF1541" evidence="2">
    <location>
        <begin position="156"/>
        <end position="205"/>
    </location>
</feature>
<organism evidence="3 4">
    <name type="scientific">Citricoccus alkalitolerans</name>
    <dbReference type="NCBI Taxonomy" id="246603"/>
    <lineage>
        <taxon>Bacteria</taxon>
        <taxon>Bacillati</taxon>
        <taxon>Actinomycetota</taxon>
        <taxon>Actinomycetes</taxon>
        <taxon>Micrococcales</taxon>
        <taxon>Micrococcaceae</taxon>
        <taxon>Citricoccus</taxon>
    </lineage>
</organism>
<proteinExistence type="predicted"/>
<dbReference type="RefSeq" id="WP_344231074.1">
    <property type="nucleotide sequence ID" value="NZ_BAAALH010000003.1"/>
</dbReference>
<sequence>MNAGGRLALYGAGLAVAFGGAFGLAGALVPDSFVAAWEQQGQMNEHSEGVDEMNSSSHGQHRAGGMAGHDHAPHGGPAPAGIRAAADPTYPVGSTVVLEAGHMPGMQGATATISGAFDTTTYAVSYTPTTGGEPVVNHRWVVHEELQDPNAAPSADGTAVVLEAEHMEGMAGAAASIDYSTGETVYMVDLEVDGMEMTHHKWVVESELRPAD</sequence>
<dbReference type="Proteomes" id="UP001595965">
    <property type="component" value="Unassembled WGS sequence"/>
</dbReference>